<evidence type="ECO:0000259" key="10">
    <source>
        <dbReference type="Pfam" id="PF00218"/>
    </source>
</evidence>
<dbReference type="UniPathway" id="UPA00035">
    <property type="reaction ID" value="UER00043"/>
</dbReference>
<evidence type="ECO:0000256" key="7">
    <source>
        <dbReference type="ARBA" id="ARBA00023141"/>
    </source>
</evidence>
<evidence type="ECO:0000256" key="2">
    <source>
        <dbReference type="ARBA" id="ARBA00004696"/>
    </source>
</evidence>
<dbReference type="RefSeq" id="WP_094396624.1">
    <property type="nucleotide sequence ID" value="NZ_CP016893.1"/>
</dbReference>
<reference evidence="11 12" key="1">
    <citation type="submission" date="2016-08" db="EMBL/GenBank/DDBJ databases">
        <title>A novel genetic cassette of butanologenic Thermoanaerobacterium thermosaccharolyticum that directly convert cellulose to butanol.</title>
        <authorList>
            <person name="Li T."/>
            <person name="He J."/>
        </authorList>
    </citation>
    <scope>NUCLEOTIDE SEQUENCE [LARGE SCALE GENOMIC DNA]</scope>
    <source>
        <strain evidence="11 12">TG57</strain>
    </source>
</reference>
<dbReference type="InterPro" id="IPR013798">
    <property type="entry name" value="Indole-3-glycerol_P_synth_dom"/>
</dbReference>
<evidence type="ECO:0000256" key="5">
    <source>
        <dbReference type="ARBA" id="ARBA00022793"/>
    </source>
</evidence>
<dbReference type="CDD" id="cd00331">
    <property type="entry name" value="IGPS"/>
    <property type="match status" value="1"/>
</dbReference>
<name>A0A223HV24_THETR</name>
<keyword evidence="8 9" id="KW-0456">Lyase</keyword>
<comment type="similarity">
    <text evidence="3 9">Belongs to the TrpC family.</text>
</comment>
<dbReference type="GO" id="GO:0004640">
    <property type="term" value="F:phosphoribosylanthranilate isomerase activity"/>
    <property type="evidence" value="ECO:0007669"/>
    <property type="project" value="TreeGrafter"/>
</dbReference>
<evidence type="ECO:0000256" key="3">
    <source>
        <dbReference type="ARBA" id="ARBA00008737"/>
    </source>
</evidence>
<dbReference type="InterPro" id="IPR045186">
    <property type="entry name" value="Indole-3-glycerol_P_synth"/>
</dbReference>
<evidence type="ECO:0000256" key="6">
    <source>
        <dbReference type="ARBA" id="ARBA00022822"/>
    </source>
</evidence>
<evidence type="ECO:0000313" key="12">
    <source>
        <dbReference type="Proteomes" id="UP000214975"/>
    </source>
</evidence>
<dbReference type="FunFam" id="3.20.20.70:FF:000024">
    <property type="entry name" value="Indole-3-glycerol phosphate synthase"/>
    <property type="match status" value="1"/>
</dbReference>
<dbReference type="Proteomes" id="UP000214975">
    <property type="component" value="Chromosome"/>
</dbReference>
<sequence length="259" mass="29401">MILDDIVSKKKSQLELEKLQKPLEEILDKIDDVNLRNFKEALCKDRISIIGEIKNASPSKGIIIKKFDHKKIAELYEEAGVDAISVLTEKNYFKGDNRFINDVKNITSKPILRKDFIFDEYQIYESKIISADAVLLIVAILGSNLSRFYNIAKELGLDAIVEVHDEYELDIALKADVEILGINNRDLKDFHVDLSTTERLIKYIPNDIVLVSESGIKSSEDVKYLQSLGVNAVLIGETFMNMIDKNKEIKDFIMSSKGV</sequence>
<dbReference type="HAMAP" id="MF_00134_B">
    <property type="entry name" value="IGPS_B"/>
    <property type="match status" value="1"/>
</dbReference>
<proteinExistence type="inferred from homology"/>
<dbReference type="EC" id="4.1.1.48" evidence="9"/>
<dbReference type="PANTHER" id="PTHR22854">
    <property type="entry name" value="TRYPTOPHAN BIOSYNTHESIS PROTEIN"/>
    <property type="match status" value="1"/>
</dbReference>
<evidence type="ECO:0000256" key="1">
    <source>
        <dbReference type="ARBA" id="ARBA00001633"/>
    </source>
</evidence>
<dbReference type="Gene3D" id="3.20.20.70">
    <property type="entry name" value="Aldolase class I"/>
    <property type="match status" value="1"/>
</dbReference>
<dbReference type="SUPFAM" id="SSF51366">
    <property type="entry name" value="Ribulose-phoshate binding barrel"/>
    <property type="match status" value="1"/>
</dbReference>
<keyword evidence="6 9" id="KW-0822">Tryptophan biosynthesis</keyword>
<evidence type="ECO:0000256" key="4">
    <source>
        <dbReference type="ARBA" id="ARBA00022605"/>
    </source>
</evidence>
<dbReference type="Pfam" id="PF00218">
    <property type="entry name" value="IGPS"/>
    <property type="match status" value="1"/>
</dbReference>
<dbReference type="GO" id="GO:0004425">
    <property type="term" value="F:indole-3-glycerol-phosphate synthase activity"/>
    <property type="evidence" value="ECO:0007669"/>
    <property type="project" value="UniProtKB-UniRule"/>
</dbReference>
<keyword evidence="5 9" id="KW-0210">Decarboxylase</keyword>
<comment type="catalytic activity">
    <reaction evidence="1 9">
        <text>1-(2-carboxyphenylamino)-1-deoxy-D-ribulose 5-phosphate + H(+) = (1S,2R)-1-C-(indol-3-yl)glycerol 3-phosphate + CO2 + H2O</text>
        <dbReference type="Rhea" id="RHEA:23476"/>
        <dbReference type="ChEBI" id="CHEBI:15377"/>
        <dbReference type="ChEBI" id="CHEBI:15378"/>
        <dbReference type="ChEBI" id="CHEBI:16526"/>
        <dbReference type="ChEBI" id="CHEBI:58613"/>
        <dbReference type="ChEBI" id="CHEBI:58866"/>
        <dbReference type="EC" id="4.1.1.48"/>
    </reaction>
</comment>
<keyword evidence="4 9" id="KW-0028">Amino-acid biosynthesis</keyword>
<evidence type="ECO:0000256" key="9">
    <source>
        <dbReference type="HAMAP-Rule" id="MF_00134"/>
    </source>
</evidence>
<comment type="pathway">
    <text evidence="2 9">Amino-acid biosynthesis; L-tryptophan biosynthesis; L-tryptophan from chorismate: step 4/5.</text>
</comment>
<organism evidence="11 12">
    <name type="scientific">Thermoanaerobacterium thermosaccharolyticum</name>
    <name type="common">Clostridium thermosaccharolyticum</name>
    <dbReference type="NCBI Taxonomy" id="1517"/>
    <lineage>
        <taxon>Bacteria</taxon>
        <taxon>Bacillati</taxon>
        <taxon>Bacillota</taxon>
        <taxon>Clostridia</taxon>
        <taxon>Thermoanaerobacterales</taxon>
        <taxon>Thermoanaerobacteraceae</taxon>
        <taxon>Thermoanaerobacterium</taxon>
    </lineage>
</organism>
<feature type="domain" description="Indole-3-glycerol phosphate synthase" evidence="10">
    <location>
        <begin position="3"/>
        <end position="251"/>
    </location>
</feature>
<gene>
    <name evidence="9" type="primary">trpC</name>
    <name evidence="11" type="ORF">Thert_00015</name>
</gene>
<protein>
    <recommendedName>
        <fullName evidence="9">Indole-3-glycerol phosphate synthase</fullName>
        <shortName evidence="9">IGPS</shortName>
        <ecNumber evidence="9">4.1.1.48</ecNumber>
    </recommendedName>
</protein>
<dbReference type="PANTHER" id="PTHR22854:SF2">
    <property type="entry name" value="INDOLE-3-GLYCEROL-PHOSPHATE SYNTHASE"/>
    <property type="match status" value="1"/>
</dbReference>
<evidence type="ECO:0000313" key="11">
    <source>
        <dbReference type="EMBL" id="AST56278.1"/>
    </source>
</evidence>
<evidence type="ECO:0000256" key="8">
    <source>
        <dbReference type="ARBA" id="ARBA00023239"/>
    </source>
</evidence>
<dbReference type="InterPro" id="IPR011060">
    <property type="entry name" value="RibuloseP-bd_barrel"/>
</dbReference>
<dbReference type="InterPro" id="IPR013785">
    <property type="entry name" value="Aldolase_TIM"/>
</dbReference>
<dbReference type="NCBIfam" id="NF001377">
    <property type="entry name" value="PRK00278.2-4"/>
    <property type="match status" value="1"/>
</dbReference>
<keyword evidence="7 9" id="KW-0057">Aromatic amino acid biosynthesis</keyword>
<dbReference type="AlphaFoldDB" id="A0A223HV24"/>
<dbReference type="GO" id="GO:0000162">
    <property type="term" value="P:L-tryptophan biosynthetic process"/>
    <property type="evidence" value="ECO:0007669"/>
    <property type="project" value="UniProtKB-UniRule"/>
</dbReference>
<accession>A0A223HV24</accession>
<dbReference type="EMBL" id="CP016893">
    <property type="protein sequence ID" value="AST56278.1"/>
    <property type="molecule type" value="Genomic_DNA"/>
</dbReference>